<keyword evidence="2" id="KW-1185">Reference proteome</keyword>
<feature type="non-terminal residue" evidence="1">
    <location>
        <position position="144"/>
    </location>
</feature>
<dbReference type="EMBL" id="JAHRHJ020000009">
    <property type="protein sequence ID" value="KAH9301032.1"/>
    <property type="molecule type" value="Genomic_DNA"/>
</dbReference>
<dbReference type="AlphaFoldDB" id="A0AA38FGI5"/>
<dbReference type="InterPro" id="IPR038925">
    <property type="entry name" value="At3g17800-like"/>
</dbReference>
<dbReference type="Pfam" id="PF05542">
    <property type="entry name" value="DUF760"/>
    <property type="match status" value="1"/>
</dbReference>
<evidence type="ECO:0000313" key="2">
    <source>
        <dbReference type="Proteomes" id="UP000824469"/>
    </source>
</evidence>
<proteinExistence type="predicted"/>
<sequence length="144" mass="16201">MSMPADPSRKVFSWPNQDIKLEVSHSAEALEMIKEHLSLVLGNRNALLDSPTVAQNNKLWVGQVYAASVLYEYFLRRADQHFQLEKRMKMLPFGLNQDIDAKKLTSTHLELEDGSYKDKSDLQGSAMTDATTAPAGLDFNPTIF</sequence>
<dbReference type="PANTHER" id="PTHR31808:SF4">
    <property type="entry name" value="LIGASE, PUTATIVE (DUF760)-RELATED"/>
    <property type="match status" value="1"/>
</dbReference>
<dbReference type="InterPro" id="IPR008479">
    <property type="entry name" value="DUF760"/>
</dbReference>
<comment type="caution">
    <text evidence="1">The sequence shown here is derived from an EMBL/GenBank/DDBJ whole genome shotgun (WGS) entry which is preliminary data.</text>
</comment>
<protein>
    <submittedName>
        <fullName evidence="1">Uncharacterized protein</fullName>
    </submittedName>
</protein>
<name>A0AA38FGI5_TAXCH</name>
<organism evidence="1 2">
    <name type="scientific">Taxus chinensis</name>
    <name type="common">Chinese yew</name>
    <name type="synonym">Taxus wallichiana var. chinensis</name>
    <dbReference type="NCBI Taxonomy" id="29808"/>
    <lineage>
        <taxon>Eukaryota</taxon>
        <taxon>Viridiplantae</taxon>
        <taxon>Streptophyta</taxon>
        <taxon>Embryophyta</taxon>
        <taxon>Tracheophyta</taxon>
        <taxon>Spermatophyta</taxon>
        <taxon>Pinopsida</taxon>
        <taxon>Pinidae</taxon>
        <taxon>Conifers II</taxon>
        <taxon>Cupressales</taxon>
        <taxon>Taxaceae</taxon>
        <taxon>Taxus</taxon>
    </lineage>
</organism>
<evidence type="ECO:0000313" key="1">
    <source>
        <dbReference type="EMBL" id="KAH9301032.1"/>
    </source>
</evidence>
<gene>
    <name evidence="1" type="ORF">KI387_012615</name>
</gene>
<reference evidence="1 2" key="1">
    <citation type="journal article" date="2021" name="Nat. Plants">
        <title>The Taxus genome provides insights into paclitaxel biosynthesis.</title>
        <authorList>
            <person name="Xiong X."/>
            <person name="Gou J."/>
            <person name="Liao Q."/>
            <person name="Li Y."/>
            <person name="Zhou Q."/>
            <person name="Bi G."/>
            <person name="Li C."/>
            <person name="Du R."/>
            <person name="Wang X."/>
            <person name="Sun T."/>
            <person name="Guo L."/>
            <person name="Liang H."/>
            <person name="Lu P."/>
            <person name="Wu Y."/>
            <person name="Zhang Z."/>
            <person name="Ro D.K."/>
            <person name="Shang Y."/>
            <person name="Huang S."/>
            <person name="Yan J."/>
        </authorList>
    </citation>
    <scope>NUCLEOTIDE SEQUENCE [LARGE SCALE GENOMIC DNA]</scope>
    <source>
        <strain evidence="1">Ta-2019</strain>
    </source>
</reference>
<dbReference type="Proteomes" id="UP000824469">
    <property type="component" value="Unassembled WGS sequence"/>
</dbReference>
<accession>A0AA38FGI5</accession>
<dbReference type="PANTHER" id="PTHR31808">
    <property type="entry name" value="EXPRESSED PROTEIN"/>
    <property type="match status" value="1"/>
</dbReference>